<name>A0AAW3HTR0_STRAG</name>
<proteinExistence type="predicted"/>
<accession>A0AAW3HTR0</accession>
<reference evidence="1 2" key="1">
    <citation type="journal article" date="2015" name="PLoS ONE">
        <title>Genomic analysis reveals the molecular basis for capsule loss in the group B streptococcus population.</title>
        <authorList>
            <consortium name="DEVANI Consortium"/>
            <person name="Rosini R."/>
            <person name="Campisi E."/>
            <person name="De Chiara M."/>
            <person name="Tettelin H."/>
            <person name="Rinaudo D."/>
            <person name="Toniolo C."/>
            <person name="Metruccio M."/>
            <person name="Guidotti S."/>
            <person name="Sorensen U.B."/>
            <person name="Kilian M."/>
            <person name="Ramirez M."/>
            <person name="Janulczyk R."/>
            <person name="Donati C."/>
            <person name="Grandi G."/>
            <person name="Margarit I."/>
        </authorList>
    </citation>
    <scope>NUCLEOTIDE SEQUENCE [LARGE SCALE GENOMIC DNA]</scope>
    <source>
        <strain evidence="1 2">ES-PW-063</strain>
    </source>
</reference>
<dbReference type="EMBL" id="LCVB01000025">
    <property type="protein sequence ID" value="KLJ29894.1"/>
    <property type="molecule type" value="Genomic_DNA"/>
</dbReference>
<dbReference type="AlphaFoldDB" id="A0AAW3HTR0"/>
<sequence length="318" mass="37445">MTNFVCHTLYHLLITIIKLKDKENTRIFICDTITDYETWVKILNDQGIRTESFKEFAYREQLQNKNIEEVMELVDSDLNHYFERVDTQVYLFNDDTLIGRYMVYLGKNYHLIEDGYNCFQAKLFLGGSVVKRVIKTYLLKKYVPYGFSKYCLSIEVNSLVGLPHDIRSKKYKELPRKKLFDSLNKEQKSLIFKIFKTKPLTITPKSVLLLTQPLAQDKCYKTPTERFQSIQEQYDYFDDIVQEYRTLGYNVYLKVHPRDVVDYSKLPVDLLPSNVPMEIIELMSTGRFECGITHSSTTLDFLTCVDKKITLVDLKDIK</sequence>
<evidence type="ECO:0000313" key="1">
    <source>
        <dbReference type="EMBL" id="KLJ29894.1"/>
    </source>
</evidence>
<dbReference type="RefSeq" id="WP_000181213.1">
    <property type="nucleotide sequence ID" value="NZ_AP018935.1"/>
</dbReference>
<protein>
    <submittedName>
        <fullName evidence="1">Capsular biosynthesis protein</fullName>
    </submittedName>
</protein>
<dbReference type="InterPro" id="IPR012477">
    <property type="entry name" value="Glyco_transf_52"/>
</dbReference>
<gene>
    <name evidence="1" type="ORF">WA45_04040</name>
</gene>
<dbReference type="Pfam" id="PF07922">
    <property type="entry name" value="Glyco_transf_52"/>
    <property type="match status" value="1"/>
</dbReference>
<comment type="caution">
    <text evidence="1">The sequence shown here is derived from an EMBL/GenBank/DDBJ whole genome shotgun (WGS) entry which is preliminary data.</text>
</comment>
<organism evidence="1 2">
    <name type="scientific">Streptococcus agalactiae</name>
    <dbReference type="NCBI Taxonomy" id="1311"/>
    <lineage>
        <taxon>Bacteria</taxon>
        <taxon>Bacillati</taxon>
        <taxon>Bacillota</taxon>
        <taxon>Bacilli</taxon>
        <taxon>Lactobacillales</taxon>
        <taxon>Streptococcaceae</taxon>
        <taxon>Streptococcus</taxon>
    </lineage>
</organism>
<dbReference type="Proteomes" id="UP000035174">
    <property type="component" value="Unassembled WGS sequence"/>
</dbReference>
<evidence type="ECO:0000313" key="2">
    <source>
        <dbReference type="Proteomes" id="UP000035174"/>
    </source>
</evidence>